<dbReference type="Proteomes" id="UP000254802">
    <property type="component" value="Unassembled WGS sequence"/>
</dbReference>
<proteinExistence type="predicted"/>
<gene>
    <name evidence="1" type="ORF">NCTC10638_02156</name>
</gene>
<evidence type="ECO:0000313" key="2">
    <source>
        <dbReference type="Proteomes" id="UP000254802"/>
    </source>
</evidence>
<accession>A0A378N048</accession>
<organism evidence="1 2">
    <name type="scientific">Mannheimia haemolytica</name>
    <name type="common">Pasteurella haemolytica</name>
    <dbReference type="NCBI Taxonomy" id="75985"/>
    <lineage>
        <taxon>Bacteria</taxon>
        <taxon>Pseudomonadati</taxon>
        <taxon>Pseudomonadota</taxon>
        <taxon>Gammaproteobacteria</taxon>
        <taxon>Pasteurellales</taxon>
        <taxon>Pasteurellaceae</taxon>
        <taxon>Mannheimia</taxon>
    </lineage>
</organism>
<protein>
    <submittedName>
        <fullName evidence="1">HemN family oxidoreductase</fullName>
    </submittedName>
</protein>
<name>A0A378N048_MANHA</name>
<dbReference type="AlphaFoldDB" id="A0A378N048"/>
<evidence type="ECO:0000313" key="1">
    <source>
        <dbReference type="EMBL" id="STY60949.1"/>
    </source>
</evidence>
<sequence length="42" mass="4798">MQMKPKQAIKFAQNSAKSGLQSFNIDLMHGLPNQSLNKPWRI</sequence>
<dbReference type="EMBL" id="UGPN01000002">
    <property type="protein sequence ID" value="STY60949.1"/>
    <property type="molecule type" value="Genomic_DNA"/>
</dbReference>
<reference evidence="1 2" key="1">
    <citation type="submission" date="2018-06" db="EMBL/GenBank/DDBJ databases">
        <authorList>
            <consortium name="Pathogen Informatics"/>
            <person name="Doyle S."/>
        </authorList>
    </citation>
    <scope>NUCLEOTIDE SEQUENCE [LARGE SCALE GENOMIC DNA]</scope>
    <source>
        <strain evidence="1 2">NCTC10638</strain>
    </source>
</reference>